<dbReference type="AlphaFoldDB" id="A0A3S5AWH0"/>
<keyword evidence="3" id="KW-1185">Reference proteome</keyword>
<evidence type="ECO:0000313" key="3">
    <source>
        <dbReference type="Proteomes" id="UP000784294"/>
    </source>
</evidence>
<evidence type="ECO:0000256" key="1">
    <source>
        <dbReference type="SAM" id="MobiDB-lite"/>
    </source>
</evidence>
<sequence length="119" mass="13156">MATIKTAFYRGYRPHVERHSADQTSAFAVSRRRRSEASAGGNNMTRRRQRGNVASTLVSCRQGDLVDASCPRSSAMLVSISLGGEPWTWYIPRRLMGNVVGIISGPRHSWCDDVTLNSS</sequence>
<dbReference type="EMBL" id="CAAALY010000514">
    <property type="protein sequence ID" value="VEL06849.1"/>
    <property type="molecule type" value="Genomic_DNA"/>
</dbReference>
<evidence type="ECO:0000313" key="2">
    <source>
        <dbReference type="EMBL" id="VEL06849.1"/>
    </source>
</evidence>
<comment type="caution">
    <text evidence="2">The sequence shown here is derived from an EMBL/GenBank/DDBJ whole genome shotgun (WGS) entry which is preliminary data.</text>
</comment>
<dbReference type="Proteomes" id="UP000784294">
    <property type="component" value="Unassembled WGS sequence"/>
</dbReference>
<gene>
    <name evidence="2" type="ORF">PXEA_LOCUS289</name>
</gene>
<name>A0A3S5AWH0_9PLAT</name>
<reference evidence="2" key="1">
    <citation type="submission" date="2018-11" db="EMBL/GenBank/DDBJ databases">
        <authorList>
            <consortium name="Pathogen Informatics"/>
        </authorList>
    </citation>
    <scope>NUCLEOTIDE SEQUENCE</scope>
</reference>
<accession>A0A3S5AWH0</accession>
<protein>
    <submittedName>
        <fullName evidence="2">Uncharacterized protein</fullName>
    </submittedName>
</protein>
<organism evidence="2 3">
    <name type="scientific">Protopolystoma xenopodis</name>
    <dbReference type="NCBI Taxonomy" id="117903"/>
    <lineage>
        <taxon>Eukaryota</taxon>
        <taxon>Metazoa</taxon>
        <taxon>Spiralia</taxon>
        <taxon>Lophotrochozoa</taxon>
        <taxon>Platyhelminthes</taxon>
        <taxon>Monogenea</taxon>
        <taxon>Polyopisthocotylea</taxon>
        <taxon>Polystomatidea</taxon>
        <taxon>Polystomatidae</taxon>
        <taxon>Protopolystoma</taxon>
    </lineage>
</organism>
<proteinExistence type="predicted"/>
<feature type="region of interest" description="Disordered" evidence="1">
    <location>
        <begin position="20"/>
        <end position="53"/>
    </location>
</feature>